<protein>
    <submittedName>
        <fullName evidence="1">Uncharacterized protein</fullName>
    </submittedName>
</protein>
<organism evidence="1 2">
    <name type="scientific">Blomia tropicalis</name>
    <name type="common">Mite</name>
    <dbReference type="NCBI Taxonomy" id="40697"/>
    <lineage>
        <taxon>Eukaryota</taxon>
        <taxon>Metazoa</taxon>
        <taxon>Ecdysozoa</taxon>
        <taxon>Arthropoda</taxon>
        <taxon>Chelicerata</taxon>
        <taxon>Arachnida</taxon>
        <taxon>Acari</taxon>
        <taxon>Acariformes</taxon>
        <taxon>Sarcoptiformes</taxon>
        <taxon>Astigmata</taxon>
        <taxon>Glycyphagoidea</taxon>
        <taxon>Echimyopodidae</taxon>
        <taxon>Blomia</taxon>
    </lineage>
</organism>
<gene>
    <name evidence="1" type="ORF">RDWZM_004256</name>
</gene>
<dbReference type="AlphaFoldDB" id="A0A9Q0RTC4"/>
<dbReference type="Proteomes" id="UP001142055">
    <property type="component" value="Chromosome 1"/>
</dbReference>
<accession>A0A9Q0RTC4</accession>
<proteinExistence type="predicted"/>
<evidence type="ECO:0000313" key="2">
    <source>
        <dbReference type="Proteomes" id="UP001142055"/>
    </source>
</evidence>
<comment type="caution">
    <text evidence="1">The sequence shown here is derived from an EMBL/GenBank/DDBJ whole genome shotgun (WGS) entry which is preliminary data.</text>
</comment>
<name>A0A9Q0RTC4_BLOTA</name>
<sequence>MAFVLTSITTYMIRWIFDQCMEILIHYMHRSIDDFLRDEVRHRFSTIDHNLDSIRTELRNMTSMVEECDQHQQSSIQELKTCLHSFVNNKRHFWSHETTPPSSLTSGEVLNFNDSLLSPPFHSNSTEIDYGNMMENNKTSKKQQSQPESSKLLERDWNCSSSNQLTINGDCLIGTSSIAQPLSLAPPPPPPPPPMPNFIYHKLNLRINRHISKSLASDSTSIDKKLVPSLSEIMEGRRRLKKANHQIMGS</sequence>
<dbReference type="EMBL" id="JAPWDV010000001">
    <property type="protein sequence ID" value="KAJ6225711.1"/>
    <property type="molecule type" value="Genomic_DNA"/>
</dbReference>
<evidence type="ECO:0000313" key="1">
    <source>
        <dbReference type="EMBL" id="KAJ6225711.1"/>
    </source>
</evidence>
<keyword evidence="2" id="KW-1185">Reference proteome</keyword>
<reference evidence="1" key="1">
    <citation type="submission" date="2022-12" db="EMBL/GenBank/DDBJ databases">
        <title>Genome assemblies of Blomia tropicalis.</title>
        <authorList>
            <person name="Cui Y."/>
        </authorList>
    </citation>
    <scope>NUCLEOTIDE SEQUENCE</scope>
    <source>
        <tissue evidence="1">Adult mites</tissue>
    </source>
</reference>